<reference evidence="3 4" key="2">
    <citation type="submission" date="2020-02" db="EMBL/GenBank/DDBJ databases">
        <title>The new genus of Enterobacteriales.</title>
        <authorList>
            <person name="Kim I.S."/>
        </authorList>
    </citation>
    <scope>NUCLEOTIDE SEQUENCE [LARGE SCALE GENOMIC DNA]</scope>
    <source>
        <strain evidence="3 4">SAP-6</strain>
    </source>
</reference>
<keyword evidence="1" id="KW-1133">Transmembrane helix</keyword>
<feature type="domain" description="GYF" evidence="2">
    <location>
        <begin position="4"/>
        <end position="53"/>
    </location>
</feature>
<keyword evidence="1" id="KW-0472">Membrane</keyword>
<feature type="transmembrane region" description="Helical" evidence="1">
    <location>
        <begin position="98"/>
        <end position="116"/>
    </location>
</feature>
<dbReference type="Proteomes" id="UP000461443">
    <property type="component" value="Unassembled WGS sequence"/>
</dbReference>
<gene>
    <name evidence="3" type="ORF">GRH90_06055</name>
</gene>
<evidence type="ECO:0000256" key="1">
    <source>
        <dbReference type="SAM" id="Phobius"/>
    </source>
</evidence>
<organism evidence="3 4">
    <name type="scientific">Acerihabitans arboris</name>
    <dbReference type="NCBI Taxonomy" id="2691583"/>
    <lineage>
        <taxon>Bacteria</taxon>
        <taxon>Pseudomonadati</taxon>
        <taxon>Pseudomonadota</taxon>
        <taxon>Gammaproteobacteria</taxon>
        <taxon>Enterobacterales</taxon>
        <taxon>Pectobacteriaceae</taxon>
        <taxon>Acerihabitans</taxon>
    </lineage>
</organism>
<keyword evidence="1" id="KW-0812">Transmembrane</keyword>
<comment type="caution">
    <text evidence="3">The sequence shown here is derived from an EMBL/GenBank/DDBJ whole genome shotgun (WGS) entry which is preliminary data.</text>
</comment>
<accession>A0A845SG64</accession>
<proteinExistence type="predicted"/>
<dbReference type="AlphaFoldDB" id="A0A845SG64"/>
<protein>
    <submittedName>
        <fullName evidence="3">DUF4339 domain-containing protein</fullName>
    </submittedName>
</protein>
<dbReference type="RefSeq" id="WP_162365024.1">
    <property type="nucleotide sequence ID" value="NZ_WUBS01000003.1"/>
</dbReference>
<dbReference type="Pfam" id="PF14237">
    <property type="entry name" value="GYF_2"/>
    <property type="match status" value="1"/>
</dbReference>
<evidence type="ECO:0000259" key="2">
    <source>
        <dbReference type="Pfam" id="PF14237"/>
    </source>
</evidence>
<evidence type="ECO:0000313" key="3">
    <source>
        <dbReference type="EMBL" id="NDL62317.1"/>
    </source>
</evidence>
<dbReference type="InterPro" id="IPR025640">
    <property type="entry name" value="GYF_2"/>
</dbReference>
<name>A0A845SG64_9GAMM</name>
<sequence>MARWWYIAGNKQQGPVTLPTIKRLLKRQVLGAHSIVWREGFRQWTRLDASAELQPLLKTTPPPLPRAPGAAAHAAMPYPNAESKPAQPQTQTPGNCRWLAGLLAMCCLTFGAYLFYPQHLLEQMVVGVKTLTPSLTQSVASATSSTASATLGENQWQNPVTLKQANLEGWTVKQLSTGEGSVASSFISDNAVVNFSVAAAKNQTLNALVNYLKTNESALRFVNQGIYSHTGGLPNWTGIATSTDDHDKSYVVHVTNAPDGYGILIAAINQQTANSVSRLEALMTKLDQTFKGN</sequence>
<reference evidence="3 4" key="1">
    <citation type="submission" date="2019-12" db="EMBL/GenBank/DDBJ databases">
        <authorList>
            <person name="Lee S.D."/>
        </authorList>
    </citation>
    <scope>NUCLEOTIDE SEQUENCE [LARGE SCALE GENOMIC DNA]</scope>
    <source>
        <strain evidence="3 4">SAP-6</strain>
    </source>
</reference>
<evidence type="ECO:0000313" key="4">
    <source>
        <dbReference type="Proteomes" id="UP000461443"/>
    </source>
</evidence>
<dbReference type="EMBL" id="WUBS01000003">
    <property type="protein sequence ID" value="NDL62317.1"/>
    <property type="molecule type" value="Genomic_DNA"/>
</dbReference>
<keyword evidence="4" id="KW-1185">Reference proteome</keyword>